<protein>
    <submittedName>
        <fullName evidence="1">Uncharacterized protein</fullName>
    </submittedName>
</protein>
<accession>A0A1I0JLW5</accession>
<dbReference type="EMBL" id="FOHT01000045">
    <property type="protein sequence ID" value="SEU10529.1"/>
    <property type="molecule type" value="Genomic_DNA"/>
</dbReference>
<proteinExistence type="predicted"/>
<dbReference type="AlphaFoldDB" id="A0A1I0JLW5"/>
<evidence type="ECO:0000313" key="1">
    <source>
        <dbReference type="EMBL" id="SEU10529.1"/>
    </source>
</evidence>
<gene>
    <name evidence="1" type="ORF">SAMN05444285_14519</name>
</gene>
<sequence length="41" mass="4882">MTGSRLCGIIYHRENTERHREGKSNVFYVPNVVQKLWVFLC</sequence>
<reference evidence="1 2" key="1">
    <citation type="submission" date="2016-10" db="EMBL/GenBank/DDBJ databases">
        <authorList>
            <person name="de Groot N.N."/>
        </authorList>
    </citation>
    <scope>NUCLEOTIDE SEQUENCE [LARGE SCALE GENOMIC DNA]</scope>
    <source>
        <strain evidence="1 2">DSM 25947</strain>
    </source>
</reference>
<organism evidence="1 2">
    <name type="scientific">Draconibacterium orientale</name>
    <dbReference type="NCBI Taxonomy" id="1168034"/>
    <lineage>
        <taxon>Bacteria</taxon>
        <taxon>Pseudomonadati</taxon>
        <taxon>Bacteroidota</taxon>
        <taxon>Bacteroidia</taxon>
        <taxon>Marinilabiliales</taxon>
        <taxon>Prolixibacteraceae</taxon>
        <taxon>Draconibacterium</taxon>
    </lineage>
</organism>
<name>A0A1I0JLW5_9BACT</name>
<evidence type="ECO:0000313" key="2">
    <source>
        <dbReference type="Proteomes" id="UP000181981"/>
    </source>
</evidence>
<dbReference type="Proteomes" id="UP000181981">
    <property type="component" value="Unassembled WGS sequence"/>
</dbReference>